<evidence type="ECO:0000256" key="5">
    <source>
        <dbReference type="ARBA" id="ARBA00023049"/>
    </source>
</evidence>
<keyword evidence="2" id="KW-0479">Metal-binding</keyword>
<keyword evidence="3" id="KW-0378">Hydrolase</keyword>
<dbReference type="GO" id="GO:0006508">
    <property type="term" value="P:proteolysis"/>
    <property type="evidence" value="ECO:0007669"/>
    <property type="project" value="UniProtKB-KW"/>
</dbReference>
<dbReference type="Proteomes" id="UP001240777">
    <property type="component" value="Unassembled WGS sequence"/>
</dbReference>
<dbReference type="InterPro" id="IPR028090">
    <property type="entry name" value="JAB_dom_prok"/>
</dbReference>
<reference evidence="8 10" key="1">
    <citation type="submission" date="2023-07" db="EMBL/GenBank/DDBJ databases">
        <title>Unpublished Manusciprt.</title>
        <authorList>
            <person name="Aydin F."/>
            <person name="Tarhane S."/>
            <person name="Saticioglu I.B."/>
            <person name="Karakaya E."/>
            <person name="Abay S."/>
            <person name="Guran O."/>
            <person name="Bozkurt E."/>
            <person name="Uzum N."/>
            <person name="Olgun K."/>
            <person name="Jablonski D."/>
        </authorList>
    </citation>
    <scope>NUCLEOTIDE SEQUENCE</scope>
    <source>
        <strain evidence="10">faydin-H75</strain>
        <strain evidence="8">Faydin-H76</strain>
    </source>
</reference>
<keyword evidence="4" id="KW-0862">Zinc</keyword>
<dbReference type="PROSITE" id="PS50249">
    <property type="entry name" value="MPN"/>
    <property type="match status" value="1"/>
</dbReference>
<keyword evidence="1" id="KW-0645">Protease</keyword>
<dbReference type="SMART" id="SM00232">
    <property type="entry name" value="JAB_MPN"/>
    <property type="match status" value="1"/>
</dbReference>
<name>A0AA90T4Q3_9HELI</name>
<dbReference type="PANTHER" id="PTHR34858:SF1">
    <property type="entry name" value="CYSO-CYSTEINE PEPTIDASE"/>
    <property type="match status" value="1"/>
</dbReference>
<dbReference type="CDD" id="cd08070">
    <property type="entry name" value="MPN_like"/>
    <property type="match status" value="1"/>
</dbReference>
<dbReference type="InterPro" id="IPR051929">
    <property type="entry name" value="VirAsm_ModProt"/>
</dbReference>
<gene>
    <name evidence="7" type="ORF">Q5I04_02195</name>
    <name evidence="8" type="ORF">Q5I06_02200</name>
</gene>
<accession>A0AA90T4Q3</accession>
<evidence type="ECO:0000259" key="6">
    <source>
        <dbReference type="PROSITE" id="PS50249"/>
    </source>
</evidence>
<evidence type="ECO:0000313" key="7">
    <source>
        <dbReference type="EMBL" id="MDO7252730.1"/>
    </source>
</evidence>
<dbReference type="GO" id="GO:0008270">
    <property type="term" value="F:zinc ion binding"/>
    <property type="evidence" value="ECO:0007669"/>
    <property type="project" value="TreeGrafter"/>
</dbReference>
<sequence>MIVLGEVFFQELINYAKLHSPKECCGYFFGFRDTSNNQNIVKQIFKMNNIHENPKDFFMFSPQEQLDALIKCKKENLEIIGIFHSHPHSKAYPSNEDMKYIYDHRHSYTIISLLEKIPQVKSFRIKETEICEETIKI</sequence>
<dbReference type="RefSeq" id="WP_305516570.1">
    <property type="nucleotide sequence ID" value="NZ_JAUPEV010000002.1"/>
</dbReference>
<dbReference type="EMBL" id="JAUYZK010000002">
    <property type="protein sequence ID" value="MDP2538598.1"/>
    <property type="molecule type" value="Genomic_DNA"/>
</dbReference>
<evidence type="ECO:0000256" key="1">
    <source>
        <dbReference type="ARBA" id="ARBA00022670"/>
    </source>
</evidence>
<evidence type="ECO:0000313" key="9">
    <source>
        <dbReference type="Proteomes" id="UP001177258"/>
    </source>
</evidence>
<evidence type="ECO:0000256" key="3">
    <source>
        <dbReference type="ARBA" id="ARBA00022801"/>
    </source>
</evidence>
<dbReference type="Gene3D" id="3.40.140.10">
    <property type="entry name" value="Cytidine Deaminase, domain 2"/>
    <property type="match status" value="1"/>
</dbReference>
<dbReference type="InterPro" id="IPR000555">
    <property type="entry name" value="JAMM/MPN+_dom"/>
</dbReference>
<protein>
    <submittedName>
        <fullName evidence="8">M67 family metallopeptidase</fullName>
    </submittedName>
</protein>
<feature type="domain" description="MPN" evidence="6">
    <location>
        <begin position="1"/>
        <end position="134"/>
    </location>
</feature>
<dbReference type="EMBL" id="JAUPEV010000002">
    <property type="protein sequence ID" value="MDO7252730.1"/>
    <property type="molecule type" value="Genomic_DNA"/>
</dbReference>
<dbReference type="Pfam" id="PF14464">
    <property type="entry name" value="Prok-JAB"/>
    <property type="match status" value="1"/>
</dbReference>
<evidence type="ECO:0000313" key="8">
    <source>
        <dbReference type="EMBL" id="MDP2538598.1"/>
    </source>
</evidence>
<evidence type="ECO:0000256" key="4">
    <source>
        <dbReference type="ARBA" id="ARBA00022833"/>
    </source>
</evidence>
<dbReference type="Proteomes" id="UP001177258">
    <property type="component" value="Unassembled WGS sequence"/>
</dbReference>
<comment type="caution">
    <text evidence="8">The sequence shown here is derived from an EMBL/GenBank/DDBJ whole genome shotgun (WGS) entry which is preliminary data.</text>
</comment>
<reference evidence="7" key="2">
    <citation type="submission" date="2023-07" db="EMBL/GenBank/DDBJ databases">
        <authorList>
            <person name="Aydin F."/>
            <person name="Tarhane S."/>
            <person name="Saticioglu I.B."/>
            <person name="Karakaya E."/>
            <person name="Abay S."/>
            <person name="Guran O."/>
            <person name="Bozkurt E."/>
            <person name="Uzum N."/>
            <person name="Olgun K."/>
            <person name="Jablonski D."/>
        </authorList>
    </citation>
    <scope>NUCLEOTIDE SEQUENCE</scope>
    <source>
        <strain evidence="7">Faydin-H75</strain>
    </source>
</reference>
<dbReference type="AlphaFoldDB" id="A0AA90T4Q3"/>
<keyword evidence="5" id="KW-0482">Metalloprotease</keyword>
<keyword evidence="10" id="KW-1185">Reference proteome</keyword>
<evidence type="ECO:0000313" key="10">
    <source>
        <dbReference type="Proteomes" id="UP001240777"/>
    </source>
</evidence>
<reference evidence="7 9" key="3">
    <citation type="journal article" date="2024" name="Syst. Appl. Microbiol.">
        <title>Helicobacter cappadocius sp. nov., from lizards: The first psychrotrophic Helicobacter species.</title>
        <authorList>
            <person name="Aydin F."/>
            <person name="Tarhane S."/>
            <person name="Karakaya E."/>
            <person name="Abay S."/>
            <person name="Kayman T."/>
            <person name="Guran O."/>
            <person name="Bozkurt E."/>
            <person name="Uzum N."/>
            <person name="Avci A."/>
            <person name="Olgun K."/>
            <person name="Jablonski D."/>
            <person name="Guran C."/>
            <person name="Burcin Saticioglu I."/>
        </authorList>
    </citation>
    <scope>NUCLEOTIDE SEQUENCE [LARGE SCALE GENOMIC DNA]</scope>
    <source>
        <strain evidence="7">Faydin-H75</strain>
        <strain evidence="9">faydin-H76</strain>
    </source>
</reference>
<proteinExistence type="predicted"/>
<dbReference type="PANTHER" id="PTHR34858">
    <property type="entry name" value="CYSO-CYSTEINE PEPTIDASE"/>
    <property type="match status" value="1"/>
</dbReference>
<dbReference type="SUPFAM" id="SSF102712">
    <property type="entry name" value="JAB1/MPN domain"/>
    <property type="match status" value="1"/>
</dbReference>
<organism evidence="8 9">
    <name type="scientific">Helicobacter cappadocius</name>
    <dbReference type="NCBI Taxonomy" id="3063998"/>
    <lineage>
        <taxon>Bacteria</taxon>
        <taxon>Pseudomonadati</taxon>
        <taxon>Campylobacterota</taxon>
        <taxon>Epsilonproteobacteria</taxon>
        <taxon>Campylobacterales</taxon>
        <taxon>Helicobacteraceae</taxon>
        <taxon>Helicobacter</taxon>
    </lineage>
</organism>
<evidence type="ECO:0000256" key="2">
    <source>
        <dbReference type="ARBA" id="ARBA00022723"/>
    </source>
</evidence>
<dbReference type="InterPro" id="IPR037518">
    <property type="entry name" value="MPN"/>
</dbReference>
<dbReference type="GO" id="GO:0008235">
    <property type="term" value="F:metalloexopeptidase activity"/>
    <property type="evidence" value="ECO:0007669"/>
    <property type="project" value="TreeGrafter"/>
</dbReference>